<keyword evidence="2" id="KW-1185">Reference proteome</keyword>
<evidence type="ECO:0000313" key="1">
    <source>
        <dbReference type="EMBL" id="CAG9947076.1"/>
    </source>
</evidence>
<gene>
    <name evidence="1" type="ORF">CRV2_00013188</name>
</gene>
<reference evidence="1" key="1">
    <citation type="submission" date="2020-04" db="EMBL/GenBank/DDBJ databases">
        <authorList>
            <person name="Broberg M."/>
        </authorList>
    </citation>
    <scope>NUCLEOTIDE SEQUENCE</scope>
</reference>
<name>A0ACA9U1I6_BIOOC</name>
<accession>A0ACA9U1I6</accession>
<sequence length="118" mass="12887">MLGLDYLIRLVRDTENGIGRHITEAHSLYSSPGLPSKCCVMESHLLANRHGHRHHPGQTLRHVSVATSGKSDAIGDYQLAGCAKQQALSVLAMTRYPSDKYPEGVHAKDSAMHQVNTS</sequence>
<reference evidence="1" key="2">
    <citation type="submission" date="2021-10" db="EMBL/GenBank/DDBJ databases">
        <authorList>
            <person name="Piombo E."/>
        </authorList>
    </citation>
    <scope>NUCLEOTIDE SEQUENCE</scope>
</reference>
<dbReference type="Proteomes" id="UP000836387">
    <property type="component" value="Unassembled WGS sequence"/>
</dbReference>
<protein>
    <submittedName>
        <fullName evidence="1">Uncharacterized protein</fullName>
    </submittedName>
</protein>
<proteinExistence type="predicted"/>
<dbReference type="EMBL" id="CADEHS020000011">
    <property type="protein sequence ID" value="CAG9947076.1"/>
    <property type="molecule type" value="Genomic_DNA"/>
</dbReference>
<organism evidence="1 2">
    <name type="scientific">Clonostachys rosea f. rosea IK726</name>
    <dbReference type="NCBI Taxonomy" id="1349383"/>
    <lineage>
        <taxon>Eukaryota</taxon>
        <taxon>Fungi</taxon>
        <taxon>Dikarya</taxon>
        <taxon>Ascomycota</taxon>
        <taxon>Pezizomycotina</taxon>
        <taxon>Sordariomycetes</taxon>
        <taxon>Hypocreomycetidae</taxon>
        <taxon>Hypocreales</taxon>
        <taxon>Bionectriaceae</taxon>
        <taxon>Clonostachys</taxon>
    </lineage>
</organism>
<comment type="caution">
    <text evidence="1">The sequence shown here is derived from an EMBL/GenBank/DDBJ whole genome shotgun (WGS) entry which is preliminary data.</text>
</comment>
<evidence type="ECO:0000313" key="2">
    <source>
        <dbReference type="Proteomes" id="UP000836387"/>
    </source>
</evidence>